<keyword evidence="5" id="KW-1185">Reference proteome</keyword>
<dbReference type="SUPFAM" id="SSF47090">
    <property type="entry name" value="PGBD-like"/>
    <property type="match status" value="2"/>
</dbReference>
<sequence length="188" mass="19451">MTPVKNVLAGLILAAPLLASPASAQPVSGLSYVQPLAPPALMQVQERLRQAGDYTGRADGVWGPDSQAALQRFQQRNGLQATGQLNQVTAMTLGLNTGTLLSAGASPAAAAPEAAPGPLSRLAVQNLQARLRNLGFYRGAVDGFWGPGTQAAIERFQQGHGLQPTGQLNPATAQAMGLDPNNLEGPVR</sequence>
<proteinExistence type="predicted"/>
<organism evidence="4 5">
    <name type="scientific">Plastoroseomonas hellenica</name>
    <dbReference type="NCBI Taxonomy" id="2687306"/>
    <lineage>
        <taxon>Bacteria</taxon>
        <taxon>Pseudomonadati</taxon>
        <taxon>Pseudomonadota</taxon>
        <taxon>Alphaproteobacteria</taxon>
        <taxon>Acetobacterales</taxon>
        <taxon>Acetobacteraceae</taxon>
        <taxon>Plastoroseomonas</taxon>
    </lineage>
</organism>
<feature type="domain" description="Peptidoglycan binding-like" evidence="3">
    <location>
        <begin position="40"/>
        <end position="90"/>
    </location>
</feature>
<reference evidence="5" key="1">
    <citation type="journal article" date="2021" name="Syst. Appl. Microbiol.">
        <title>Roseomonas hellenica sp. nov., isolated from roots of wild-growing Alkanna tinctoria.</title>
        <authorList>
            <person name="Rat A."/>
            <person name="Naranjo H.D."/>
            <person name="Lebbe L."/>
            <person name="Cnockaert M."/>
            <person name="Krigas N."/>
            <person name="Grigoriadou K."/>
            <person name="Maloupa E."/>
            <person name="Willems A."/>
        </authorList>
    </citation>
    <scope>NUCLEOTIDE SEQUENCE [LARGE SCALE GENOMIC DNA]</scope>
    <source>
        <strain evidence="5">LMG 31523</strain>
    </source>
</reference>
<dbReference type="Pfam" id="PF01471">
    <property type="entry name" value="PG_binding_1"/>
    <property type="match status" value="2"/>
</dbReference>
<dbReference type="Proteomes" id="UP001196870">
    <property type="component" value="Unassembled WGS sequence"/>
</dbReference>
<feature type="signal peptide" evidence="2">
    <location>
        <begin position="1"/>
        <end position="24"/>
    </location>
</feature>
<comment type="caution">
    <text evidence="4">The sequence shown here is derived from an EMBL/GenBank/DDBJ whole genome shotgun (WGS) entry which is preliminary data.</text>
</comment>
<gene>
    <name evidence="4" type="ORF">GXW71_21695</name>
</gene>
<feature type="region of interest" description="Disordered" evidence="1">
    <location>
        <begin position="161"/>
        <end position="188"/>
    </location>
</feature>
<evidence type="ECO:0000313" key="5">
    <source>
        <dbReference type="Proteomes" id="UP001196870"/>
    </source>
</evidence>
<feature type="domain" description="Peptidoglycan binding-like" evidence="3">
    <location>
        <begin position="123"/>
        <end position="176"/>
    </location>
</feature>
<evidence type="ECO:0000256" key="2">
    <source>
        <dbReference type="SAM" id="SignalP"/>
    </source>
</evidence>
<evidence type="ECO:0000256" key="1">
    <source>
        <dbReference type="SAM" id="MobiDB-lite"/>
    </source>
</evidence>
<feature type="chain" id="PRO_5046151017" evidence="2">
    <location>
        <begin position="25"/>
        <end position="188"/>
    </location>
</feature>
<dbReference type="InterPro" id="IPR036366">
    <property type="entry name" value="PGBDSf"/>
</dbReference>
<accession>A0ABS5F341</accession>
<evidence type="ECO:0000259" key="3">
    <source>
        <dbReference type="Pfam" id="PF01471"/>
    </source>
</evidence>
<dbReference type="RefSeq" id="WP_211854767.1">
    <property type="nucleotide sequence ID" value="NZ_JAAGBB010000028.1"/>
</dbReference>
<dbReference type="InterPro" id="IPR002477">
    <property type="entry name" value="Peptidoglycan-bd-like"/>
</dbReference>
<name>A0ABS5F341_9PROT</name>
<keyword evidence="2" id="KW-0732">Signal</keyword>
<dbReference type="InterPro" id="IPR036365">
    <property type="entry name" value="PGBD-like_sf"/>
</dbReference>
<evidence type="ECO:0000313" key="4">
    <source>
        <dbReference type="EMBL" id="MBR0666989.1"/>
    </source>
</evidence>
<dbReference type="Gene3D" id="1.10.101.10">
    <property type="entry name" value="PGBD-like superfamily/PGBD"/>
    <property type="match status" value="2"/>
</dbReference>
<dbReference type="EMBL" id="JAAGBB010000028">
    <property type="protein sequence ID" value="MBR0666989.1"/>
    <property type="molecule type" value="Genomic_DNA"/>
</dbReference>
<protein>
    <submittedName>
        <fullName evidence="4">Peptidoglycan-binding protein</fullName>
    </submittedName>
</protein>